<evidence type="ECO:0000313" key="15">
    <source>
        <dbReference type="Proteomes" id="UP000275012"/>
    </source>
</evidence>
<evidence type="ECO:0000256" key="10">
    <source>
        <dbReference type="ARBA" id="ARBA00023136"/>
    </source>
</evidence>
<dbReference type="Gene3D" id="2.40.170.20">
    <property type="entry name" value="TonB-dependent receptor, beta-barrel domain"/>
    <property type="match status" value="1"/>
</dbReference>
<dbReference type="InterPro" id="IPR039426">
    <property type="entry name" value="TonB-dep_rcpt-like"/>
</dbReference>
<dbReference type="SUPFAM" id="SSF56935">
    <property type="entry name" value="Porins"/>
    <property type="match status" value="1"/>
</dbReference>
<dbReference type="AlphaFoldDB" id="A0A3M2HJ23"/>
<keyword evidence="14" id="KW-0675">Receptor</keyword>
<keyword evidence="15" id="KW-1185">Reference proteome</keyword>
<evidence type="ECO:0000256" key="7">
    <source>
        <dbReference type="ARBA" id="ARBA00023004"/>
    </source>
</evidence>
<keyword evidence="6" id="KW-0732">Signal</keyword>
<dbReference type="EMBL" id="RFLY01000020">
    <property type="protein sequence ID" value="RMH88385.1"/>
    <property type="molecule type" value="Genomic_DNA"/>
</dbReference>
<dbReference type="OrthoDB" id="127311at2"/>
<keyword evidence="11 12" id="KW-0998">Cell outer membrane</keyword>
<keyword evidence="7" id="KW-0408">Iron</keyword>
<protein>
    <submittedName>
        <fullName evidence="14">TonB-dependent receptor</fullName>
    </submittedName>
</protein>
<evidence type="ECO:0000313" key="14">
    <source>
        <dbReference type="EMBL" id="RMH88385.1"/>
    </source>
</evidence>
<dbReference type="Proteomes" id="UP000275012">
    <property type="component" value="Unassembled WGS sequence"/>
</dbReference>
<comment type="similarity">
    <text evidence="12">Belongs to the TonB-dependent receptor family.</text>
</comment>
<evidence type="ECO:0000256" key="5">
    <source>
        <dbReference type="ARBA" id="ARBA00022692"/>
    </source>
</evidence>
<gene>
    <name evidence="14" type="ORF">EBB59_11990</name>
</gene>
<evidence type="ECO:0000256" key="1">
    <source>
        <dbReference type="ARBA" id="ARBA00004571"/>
    </source>
</evidence>
<evidence type="ECO:0000256" key="9">
    <source>
        <dbReference type="ARBA" id="ARBA00023077"/>
    </source>
</evidence>
<keyword evidence="9" id="KW-0798">TonB box</keyword>
<dbReference type="PANTHER" id="PTHR32552:SF68">
    <property type="entry name" value="FERRICHROME OUTER MEMBRANE TRANSPORTER_PHAGE RECEPTOR"/>
    <property type="match status" value="1"/>
</dbReference>
<evidence type="ECO:0000256" key="8">
    <source>
        <dbReference type="ARBA" id="ARBA00023065"/>
    </source>
</evidence>
<keyword evidence="2 12" id="KW-0813">Transport</keyword>
<keyword evidence="8" id="KW-0406">Ion transport</keyword>
<organism evidence="14 15">
    <name type="scientific">Solilutibacter pythonis</name>
    <dbReference type="NCBI Taxonomy" id="2483112"/>
    <lineage>
        <taxon>Bacteria</taxon>
        <taxon>Pseudomonadati</taxon>
        <taxon>Pseudomonadota</taxon>
        <taxon>Gammaproteobacteria</taxon>
        <taxon>Lysobacterales</taxon>
        <taxon>Lysobacteraceae</taxon>
        <taxon>Solilutibacter</taxon>
    </lineage>
</organism>
<accession>A0A3M2HJ23</accession>
<dbReference type="PANTHER" id="PTHR32552">
    <property type="entry name" value="FERRICHROME IRON RECEPTOR-RELATED"/>
    <property type="match status" value="1"/>
</dbReference>
<evidence type="ECO:0000256" key="2">
    <source>
        <dbReference type="ARBA" id="ARBA00022448"/>
    </source>
</evidence>
<keyword evidence="10 12" id="KW-0472">Membrane</keyword>
<evidence type="ECO:0000256" key="4">
    <source>
        <dbReference type="ARBA" id="ARBA00022496"/>
    </source>
</evidence>
<reference evidence="14 15" key="1">
    <citation type="submission" date="2018-10" db="EMBL/GenBank/DDBJ databases">
        <title>Proposal of Lysobacter pythonis sp. nov. isolated from royal pythons (Python regius).</title>
        <authorList>
            <person name="Hans-Juergen B."/>
            <person name="Huptas C."/>
            <person name="Sandra B."/>
            <person name="Igor L."/>
            <person name="Joachim S."/>
            <person name="Siegfried S."/>
            <person name="Mareike W."/>
            <person name="Peter K."/>
        </authorList>
    </citation>
    <scope>NUCLEOTIDE SEQUENCE [LARGE SCALE GENOMIC DNA]</scope>
    <source>
        <strain evidence="14 15">4284/11</strain>
    </source>
</reference>
<dbReference type="InterPro" id="IPR000531">
    <property type="entry name" value="Beta-barrel_TonB"/>
</dbReference>
<dbReference type="Pfam" id="PF00593">
    <property type="entry name" value="TonB_dep_Rec_b-barrel"/>
    <property type="match status" value="1"/>
</dbReference>
<keyword evidence="4" id="KW-0410">Iron transport</keyword>
<keyword evidence="5 12" id="KW-0812">Transmembrane</keyword>
<comment type="caution">
    <text evidence="14">The sequence shown here is derived from an EMBL/GenBank/DDBJ whole genome shotgun (WGS) entry which is preliminary data.</text>
</comment>
<evidence type="ECO:0000259" key="13">
    <source>
        <dbReference type="Pfam" id="PF00593"/>
    </source>
</evidence>
<proteinExistence type="inferred from homology"/>
<evidence type="ECO:0000256" key="6">
    <source>
        <dbReference type="ARBA" id="ARBA00022729"/>
    </source>
</evidence>
<keyword evidence="3 12" id="KW-1134">Transmembrane beta strand</keyword>
<evidence type="ECO:0000256" key="3">
    <source>
        <dbReference type="ARBA" id="ARBA00022452"/>
    </source>
</evidence>
<evidence type="ECO:0000256" key="12">
    <source>
        <dbReference type="PROSITE-ProRule" id="PRU01360"/>
    </source>
</evidence>
<dbReference type="InterPro" id="IPR036942">
    <property type="entry name" value="Beta-barrel_TonB_sf"/>
</dbReference>
<dbReference type="GO" id="GO:0015344">
    <property type="term" value="F:siderophore uptake transmembrane transporter activity"/>
    <property type="evidence" value="ECO:0007669"/>
    <property type="project" value="TreeGrafter"/>
</dbReference>
<feature type="domain" description="TonB-dependent receptor-like beta-barrel" evidence="13">
    <location>
        <begin position="2"/>
        <end position="126"/>
    </location>
</feature>
<sequence length="159" mass="17462">MNVGTQRTRGVELGLAASLLERRLDPYAGYAYLNAEITRSNNVVAYGSQRIPLQGKVPALTPRDSASLFAEYDLGGGWRVGGLAQHVGLRYAAPTNASVLPAYTRFDAHVRYANGPWKVRFRVENLFDKRYYASAHGGVDGFNTPGAPRTYGVSVDYQF</sequence>
<dbReference type="PROSITE" id="PS52016">
    <property type="entry name" value="TONB_DEPENDENT_REC_3"/>
    <property type="match status" value="1"/>
</dbReference>
<dbReference type="GO" id="GO:0009279">
    <property type="term" value="C:cell outer membrane"/>
    <property type="evidence" value="ECO:0007669"/>
    <property type="project" value="UniProtKB-SubCell"/>
</dbReference>
<name>A0A3M2HJ23_9GAMM</name>
<evidence type="ECO:0000256" key="11">
    <source>
        <dbReference type="ARBA" id="ARBA00023237"/>
    </source>
</evidence>
<comment type="subcellular location">
    <subcellularLocation>
        <location evidence="1 12">Cell outer membrane</location>
        <topology evidence="1 12">Multi-pass membrane protein</topology>
    </subcellularLocation>
</comment>